<name>A0AAW2T3Y0_SESRA</name>
<keyword evidence="1" id="KW-0175">Coiled coil</keyword>
<evidence type="ECO:0000256" key="2">
    <source>
        <dbReference type="SAM" id="MobiDB-lite"/>
    </source>
</evidence>
<proteinExistence type="predicted"/>
<sequence>MPAGENWKDELSPPLVVTSYISLITSKGPEDASKILSNDGACPICDQVLSKSLMKPVDINPNDEWVNDLEMQVKMNKVVGQCRQKCEAMQEKFTEKLEQIYTAYQKMTKRCQMMEQEIENLSKDKQELQEKLAEKCRQKRKLDEIYDQARNEIESLKRSAIHPANNFFSRPEPDLFSDPATRMDNRDPIRKDWSVLTPNTPGPRDDMWPPRHNNSNSTFDMSGDSPAKQTAIPIDTGNRMASNHPSFGVGTASGAANPSMTLRNLILSPIRRPQLTRSRPPLFT</sequence>
<dbReference type="EMBL" id="JACGWJ010000009">
    <property type="protein sequence ID" value="KAL0399505.1"/>
    <property type="molecule type" value="Genomic_DNA"/>
</dbReference>
<protein>
    <submittedName>
        <fullName evidence="3">E3 ubiquitin-protein ligase CCNB1IP1</fullName>
    </submittedName>
</protein>
<organism evidence="3">
    <name type="scientific">Sesamum radiatum</name>
    <name type="common">Black benniseed</name>
    <dbReference type="NCBI Taxonomy" id="300843"/>
    <lineage>
        <taxon>Eukaryota</taxon>
        <taxon>Viridiplantae</taxon>
        <taxon>Streptophyta</taxon>
        <taxon>Embryophyta</taxon>
        <taxon>Tracheophyta</taxon>
        <taxon>Spermatophyta</taxon>
        <taxon>Magnoliopsida</taxon>
        <taxon>eudicotyledons</taxon>
        <taxon>Gunneridae</taxon>
        <taxon>Pentapetalae</taxon>
        <taxon>asterids</taxon>
        <taxon>lamiids</taxon>
        <taxon>Lamiales</taxon>
        <taxon>Pedaliaceae</taxon>
        <taxon>Sesamum</taxon>
    </lineage>
</organism>
<comment type="caution">
    <text evidence="3">The sequence shown here is derived from an EMBL/GenBank/DDBJ whole genome shotgun (WGS) entry which is preliminary data.</text>
</comment>
<dbReference type="PANTHER" id="PTHR47384:SF2">
    <property type="entry name" value="E3 UBIQUITIN-PROTEIN LIGASE CCNB1IP1 HOMOLOG"/>
    <property type="match status" value="1"/>
</dbReference>
<gene>
    <name evidence="3" type="ORF">Sradi_2293800</name>
</gene>
<reference evidence="3" key="2">
    <citation type="journal article" date="2024" name="Plant">
        <title>Genomic evolution and insights into agronomic trait innovations of Sesamum species.</title>
        <authorList>
            <person name="Miao H."/>
            <person name="Wang L."/>
            <person name="Qu L."/>
            <person name="Liu H."/>
            <person name="Sun Y."/>
            <person name="Le M."/>
            <person name="Wang Q."/>
            <person name="Wei S."/>
            <person name="Zheng Y."/>
            <person name="Lin W."/>
            <person name="Duan Y."/>
            <person name="Cao H."/>
            <person name="Xiong S."/>
            <person name="Wang X."/>
            <person name="Wei L."/>
            <person name="Li C."/>
            <person name="Ma Q."/>
            <person name="Ju M."/>
            <person name="Zhao R."/>
            <person name="Li G."/>
            <person name="Mu C."/>
            <person name="Tian Q."/>
            <person name="Mei H."/>
            <person name="Zhang T."/>
            <person name="Gao T."/>
            <person name="Zhang H."/>
        </authorList>
    </citation>
    <scope>NUCLEOTIDE SEQUENCE</scope>
    <source>
        <strain evidence="3">G02</strain>
    </source>
</reference>
<dbReference type="AlphaFoldDB" id="A0AAW2T3Y0"/>
<evidence type="ECO:0000313" key="3">
    <source>
        <dbReference type="EMBL" id="KAL0399505.1"/>
    </source>
</evidence>
<dbReference type="InterPro" id="IPR055328">
    <property type="entry name" value="HEI10-like"/>
</dbReference>
<dbReference type="GO" id="GO:0051026">
    <property type="term" value="P:chiasma assembly"/>
    <property type="evidence" value="ECO:0007669"/>
    <property type="project" value="TreeGrafter"/>
</dbReference>
<accession>A0AAW2T3Y0</accession>
<dbReference type="PANTHER" id="PTHR47384">
    <property type="entry name" value="E3 UBIQUITIN-PROTEIN LIGASE CCNB1IP1 HOMOLOG"/>
    <property type="match status" value="1"/>
</dbReference>
<feature type="region of interest" description="Disordered" evidence="2">
    <location>
        <begin position="191"/>
        <end position="210"/>
    </location>
</feature>
<reference evidence="3" key="1">
    <citation type="submission" date="2020-06" db="EMBL/GenBank/DDBJ databases">
        <authorList>
            <person name="Li T."/>
            <person name="Hu X."/>
            <person name="Zhang T."/>
            <person name="Song X."/>
            <person name="Zhang H."/>
            <person name="Dai N."/>
            <person name="Sheng W."/>
            <person name="Hou X."/>
            <person name="Wei L."/>
        </authorList>
    </citation>
    <scope>NUCLEOTIDE SEQUENCE</scope>
    <source>
        <strain evidence="3">G02</strain>
        <tissue evidence="3">Leaf</tissue>
    </source>
</reference>
<feature type="coiled-coil region" evidence="1">
    <location>
        <begin position="97"/>
        <end position="159"/>
    </location>
</feature>
<evidence type="ECO:0000256" key="1">
    <source>
        <dbReference type="SAM" id="Coils"/>
    </source>
</evidence>